<dbReference type="Gene3D" id="2.60.120.560">
    <property type="entry name" value="Exo-inulinase, domain 1"/>
    <property type="match status" value="1"/>
</dbReference>
<dbReference type="Proteomes" id="UP001216390">
    <property type="component" value="Chromosome"/>
</dbReference>
<protein>
    <submittedName>
        <fullName evidence="3">Uncharacterized protein</fullName>
    </submittedName>
</protein>
<feature type="compositionally biased region" description="Low complexity" evidence="1">
    <location>
        <begin position="79"/>
        <end position="96"/>
    </location>
</feature>
<feature type="region of interest" description="Disordered" evidence="1">
    <location>
        <begin position="69"/>
        <end position="106"/>
    </location>
</feature>
<feature type="compositionally biased region" description="Acidic residues" evidence="1">
    <location>
        <begin position="1"/>
        <end position="14"/>
    </location>
</feature>
<feature type="transmembrane region" description="Helical" evidence="2">
    <location>
        <begin position="47"/>
        <end position="65"/>
    </location>
</feature>
<feature type="compositionally biased region" description="Gly residues" evidence="1">
    <location>
        <begin position="320"/>
        <end position="330"/>
    </location>
</feature>
<evidence type="ECO:0000256" key="2">
    <source>
        <dbReference type="SAM" id="Phobius"/>
    </source>
</evidence>
<dbReference type="EMBL" id="CP116942">
    <property type="protein sequence ID" value="WCO67480.1"/>
    <property type="molecule type" value="Genomic_DNA"/>
</dbReference>
<organism evidence="3 4">
    <name type="scientific">Iamia majanohamensis</name>
    <dbReference type="NCBI Taxonomy" id="467976"/>
    <lineage>
        <taxon>Bacteria</taxon>
        <taxon>Bacillati</taxon>
        <taxon>Actinomycetota</taxon>
        <taxon>Acidimicrobiia</taxon>
        <taxon>Acidimicrobiales</taxon>
        <taxon>Iamiaceae</taxon>
        <taxon>Iamia</taxon>
    </lineage>
</organism>
<feature type="compositionally biased region" description="Acidic residues" evidence="1">
    <location>
        <begin position="302"/>
        <end position="317"/>
    </location>
</feature>
<name>A0AAF0BW67_9ACTN</name>
<reference evidence="3" key="1">
    <citation type="submission" date="2023-01" db="EMBL/GenBank/DDBJ databases">
        <title>The diversity of Class Acidimicrobiia in South China Sea sediment environments and the proposal of Iamia marina sp. nov., a novel species of the genus Iamia.</title>
        <authorList>
            <person name="He Y."/>
            <person name="Tian X."/>
        </authorList>
    </citation>
    <scope>NUCLEOTIDE SEQUENCE</scope>
    <source>
        <strain evidence="3">DSM 19957</strain>
    </source>
</reference>
<keyword evidence="2" id="KW-0472">Membrane</keyword>
<feature type="region of interest" description="Disordered" evidence="1">
    <location>
        <begin position="1"/>
        <end position="41"/>
    </location>
</feature>
<feature type="compositionally biased region" description="Gly residues" evidence="1">
    <location>
        <begin position="286"/>
        <end position="300"/>
    </location>
</feature>
<keyword evidence="2" id="KW-0812">Transmembrane</keyword>
<evidence type="ECO:0000313" key="3">
    <source>
        <dbReference type="EMBL" id="WCO67480.1"/>
    </source>
</evidence>
<proteinExistence type="predicted"/>
<feature type="region of interest" description="Disordered" evidence="1">
    <location>
        <begin position="285"/>
        <end position="330"/>
    </location>
</feature>
<sequence>MDTEDDRQPDEDGDATPGPSFTSTTVTDRDEAPAEDDEAVPEERRRIVVIAGVAFVIIALLGFVLTRDGGSDDAGGTSGSTEAAAADGGTSSSGEAVSITGTNDTFDRADTAGGVDALPSGAAWEFINGTWDIRDGEVALVAPSATRNFMVVDVGYPDQQSQVRLTKAITGAGLTFRYQDEFHFWAIEPVPEFAALNIIKVENEAQGPEGSFGVFRQVKDVPVADGASIGVILTGEQIQVVVDGKVVDTFDDPYLAGTGRVGLTARGTDEVPDVGEARWDDFTAGGPTGEGIIGADGGGLPADEEGEAPADEGETSEPADGGGTETTAGG</sequence>
<gene>
    <name evidence="3" type="ORF">PO878_01945</name>
</gene>
<dbReference type="AlphaFoldDB" id="A0AAF0BW67"/>
<evidence type="ECO:0000256" key="1">
    <source>
        <dbReference type="SAM" id="MobiDB-lite"/>
    </source>
</evidence>
<keyword evidence="4" id="KW-1185">Reference proteome</keyword>
<dbReference type="RefSeq" id="WP_272737001.1">
    <property type="nucleotide sequence ID" value="NZ_CP116942.1"/>
</dbReference>
<evidence type="ECO:0000313" key="4">
    <source>
        <dbReference type="Proteomes" id="UP001216390"/>
    </source>
</evidence>
<keyword evidence="2" id="KW-1133">Transmembrane helix</keyword>
<accession>A0AAF0BW67</accession>
<dbReference type="KEGG" id="ima:PO878_01945"/>